<dbReference type="Proteomes" id="UP000515163">
    <property type="component" value="Unplaced"/>
</dbReference>
<dbReference type="InterPro" id="IPR041006">
    <property type="entry name" value="Morc_S5"/>
</dbReference>
<dbReference type="InterPro" id="IPR036890">
    <property type="entry name" value="HATPase_C_sf"/>
</dbReference>
<evidence type="ECO:0000256" key="1">
    <source>
        <dbReference type="ARBA" id="ARBA00004123"/>
    </source>
</evidence>
<dbReference type="Pfam" id="PF17942">
    <property type="entry name" value="Morc6_S5"/>
    <property type="match status" value="1"/>
</dbReference>
<dbReference type="OrthoDB" id="10251809at2759"/>
<gene>
    <name evidence="11" type="primary">LOC116294055</name>
</gene>
<feature type="coiled-coil region" evidence="7">
    <location>
        <begin position="303"/>
        <end position="330"/>
    </location>
</feature>
<feature type="compositionally biased region" description="Pro residues" evidence="8">
    <location>
        <begin position="605"/>
        <end position="614"/>
    </location>
</feature>
<evidence type="ECO:0000313" key="10">
    <source>
        <dbReference type="Proteomes" id="UP000515163"/>
    </source>
</evidence>
<organism evidence="10 11">
    <name type="scientific">Actinia tenebrosa</name>
    <name type="common">Australian red waratah sea anemone</name>
    <dbReference type="NCBI Taxonomy" id="6105"/>
    <lineage>
        <taxon>Eukaryota</taxon>
        <taxon>Metazoa</taxon>
        <taxon>Cnidaria</taxon>
        <taxon>Anthozoa</taxon>
        <taxon>Hexacorallia</taxon>
        <taxon>Actiniaria</taxon>
        <taxon>Actiniidae</taxon>
        <taxon>Actinia</taxon>
    </lineage>
</organism>
<keyword evidence="2" id="KW-0479">Metal-binding</keyword>
<dbReference type="CDD" id="cd16931">
    <property type="entry name" value="HATPase_MORC-like"/>
    <property type="match status" value="1"/>
</dbReference>
<accession>A0A6P8HM61</accession>
<evidence type="ECO:0000256" key="3">
    <source>
        <dbReference type="ARBA" id="ARBA00022771"/>
    </source>
</evidence>
<keyword evidence="3" id="KW-0863">Zinc-finger</keyword>
<name>A0A6P8HM61_ACTTE</name>
<feature type="region of interest" description="Disordered" evidence="8">
    <location>
        <begin position="799"/>
        <end position="848"/>
    </location>
</feature>
<reference evidence="11" key="1">
    <citation type="submission" date="2025-08" db="UniProtKB">
        <authorList>
            <consortium name="RefSeq"/>
        </authorList>
    </citation>
    <scope>IDENTIFICATION</scope>
</reference>
<dbReference type="FunCoup" id="A0A6P8HM61">
    <property type="interactions" value="2701"/>
</dbReference>
<keyword evidence="4" id="KW-0862">Zinc</keyword>
<dbReference type="GO" id="GO:0005634">
    <property type="term" value="C:nucleus"/>
    <property type="evidence" value="ECO:0007669"/>
    <property type="project" value="UniProtKB-SubCell"/>
</dbReference>
<feature type="compositionally biased region" description="Basic and acidic residues" evidence="8">
    <location>
        <begin position="591"/>
        <end position="600"/>
    </location>
</feature>
<evidence type="ECO:0000259" key="9">
    <source>
        <dbReference type="PROSITE" id="PS51050"/>
    </source>
</evidence>
<dbReference type="Pfam" id="PF13589">
    <property type="entry name" value="HATPase_c_3"/>
    <property type="match status" value="1"/>
</dbReference>
<dbReference type="InterPro" id="IPR056360">
    <property type="entry name" value="Chromo_MORC2_6th"/>
</dbReference>
<dbReference type="RefSeq" id="XP_031557444.1">
    <property type="nucleotide sequence ID" value="XM_031701584.1"/>
</dbReference>
<sequence length="1036" mass="118023">MATCDAYASIARAQLTFDYLHTNSTTHEFLFGALAELVDNARDAASKRIDIYSVPAESYRGKYMLCFLDDGDGMDPDEVANVIKFGRSDKRIIDKNMIGQYGNGLKSGTMRIAKDVLLFTKKDNKLSCLFISRTFQEKEKIFDEIIAPMPAWDAKTKKPLLKKNRDPEQHKTEVDIITKYSPFKTTEDIFNEFDKIKSTGTLVLLFNMSLMDNGEPELNVTADPYDIVMADPYVGESYGDDNYVIPERKSFRAYTSVLYLDPRMKIYIQDKKVRTVRLTTSLYKTASYTFMSKRFKCRLEREEKKAATELKTAEAKAHELEIQDREEREKAERTCKDSIAVQRQAGARLAEARADVNIKKMILNNTRKALKDPQSLEFIFGINLNKRRCYGVMVYNCNRLIKMYEKVGCQMEGGVQGYGVMGVVNVPYLVLEPTHNKQDFADGKEYKALTRALGEHLDDYWKNCPISKLGVVKFWDAYGYNSAKWKDDPSNEERYVRKRMMDLPLYVQCDKCLKWRELAFHSRYVLQDTPDNWCCKMNPDTDCNNCQRPEKKPATITRAILKKRKVEEDINRNRPRKGSEQSSESVSPAIERPKTSRESTRPIIKPKPQPPPQQKQPVRSPLNTPILPKPKATTSKTRTPIRLNTKSSPSVARPVKHERPPQQKVEVSSKPRPAVDSTNSKPDKQQKAKRPHPDTSNTTENENVKRRKSDVTEEVVASTPEVDSNEMDWSSEGETVSSCSSRLLGHPGEGDITSLQGRPCEGETDDGKWHVGTVVCLKERPDGIRVKVKFQQHPSDKFDKWYDYPGPHIRINGSKESTPIPPPSEPVSRPSPQPSPQPLPSSSMVELPSTTTIESTVTMEHVQGQASPVRSPDNGISSNMETEEALQDVAQLSRKMLEFFVPPEYQLTKEQLGSLSIWELRKFNVKDFCDKYEEGLGTIMNKITTEGKRSEQIAEEMQKKHGEVSEKLTETIQTMQQKETEHAETTTRLTRLQRKTARLIGMLNDNSDEIQIPDDSVEETLDNFITILENEGSQTQ</sequence>
<dbReference type="InParanoid" id="A0A6P8HM61"/>
<comment type="subcellular location">
    <subcellularLocation>
        <location evidence="1">Nucleus</location>
    </subcellularLocation>
</comment>
<dbReference type="PANTHER" id="PTHR23337">
    <property type="entry name" value="ZINC FINGER CW-TYPE COILED-COIL DOMAIN PROTEIN 1"/>
    <property type="match status" value="1"/>
</dbReference>
<feature type="domain" description="CW-type" evidence="9">
    <location>
        <begin position="500"/>
        <end position="554"/>
    </location>
</feature>
<evidence type="ECO:0000256" key="7">
    <source>
        <dbReference type="SAM" id="Coils"/>
    </source>
</evidence>
<keyword evidence="10" id="KW-1185">Reference proteome</keyword>
<protein>
    <submittedName>
        <fullName evidence="11">ATPase MORC2-like</fullName>
    </submittedName>
</protein>
<dbReference type="PANTHER" id="PTHR23337:SF3">
    <property type="entry name" value="MORC FAMILY CW-TYPE ZINC FINGER 2"/>
    <property type="match status" value="1"/>
</dbReference>
<dbReference type="AlphaFoldDB" id="A0A6P8HM61"/>
<feature type="region of interest" description="Disordered" evidence="8">
    <location>
        <begin position="554"/>
        <end position="767"/>
    </location>
</feature>
<dbReference type="InterPro" id="IPR011124">
    <property type="entry name" value="Znf_CW"/>
</dbReference>
<dbReference type="Gene3D" id="3.30.40.100">
    <property type="match status" value="1"/>
</dbReference>
<dbReference type="GeneID" id="116294055"/>
<evidence type="ECO:0000256" key="6">
    <source>
        <dbReference type="ARBA" id="ARBA00023242"/>
    </source>
</evidence>
<dbReference type="GO" id="GO:0008270">
    <property type="term" value="F:zinc ion binding"/>
    <property type="evidence" value="ECO:0007669"/>
    <property type="project" value="UniProtKB-KW"/>
</dbReference>
<evidence type="ECO:0000256" key="5">
    <source>
        <dbReference type="ARBA" id="ARBA00023054"/>
    </source>
</evidence>
<dbReference type="KEGG" id="aten:116294055"/>
<feature type="compositionally biased region" description="Polar residues" evidence="8">
    <location>
        <begin position="632"/>
        <end position="650"/>
    </location>
</feature>
<evidence type="ECO:0000256" key="8">
    <source>
        <dbReference type="SAM" id="MobiDB-lite"/>
    </source>
</evidence>
<evidence type="ECO:0000256" key="4">
    <source>
        <dbReference type="ARBA" id="ARBA00022833"/>
    </source>
</evidence>
<keyword evidence="6" id="KW-0539">Nucleus</keyword>
<proteinExistence type="predicted"/>
<dbReference type="SUPFAM" id="SSF55874">
    <property type="entry name" value="ATPase domain of HSP90 chaperone/DNA topoisomerase II/histidine kinase"/>
    <property type="match status" value="1"/>
</dbReference>
<dbReference type="Gene3D" id="3.30.565.10">
    <property type="entry name" value="Histidine kinase-like ATPase, C-terminal domain"/>
    <property type="match status" value="1"/>
</dbReference>
<dbReference type="PROSITE" id="PS51050">
    <property type="entry name" value="ZF_CW"/>
    <property type="match status" value="1"/>
</dbReference>
<feature type="compositionally biased region" description="Pro residues" evidence="8">
    <location>
        <begin position="819"/>
        <end position="839"/>
    </location>
</feature>
<dbReference type="Pfam" id="PF23327">
    <property type="entry name" value="Chromo_MORC2_6th"/>
    <property type="match status" value="1"/>
</dbReference>
<evidence type="ECO:0000313" key="11">
    <source>
        <dbReference type="RefSeq" id="XP_031557444.1"/>
    </source>
</evidence>
<dbReference type="Pfam" id="PF07496">
    <property type="entry name" value="zf-CW"/>
    <property type="match status" value="1"/>
</dbReference>
<evidence type="ECO:0000256" key="2">
    <source>
        <dbReference type="ARBA" id="ARBA00022723"/>
    </source>
</evidence>
<keyword evidence="5 7" id="KW-0175">Coiled coil</keyword>
<feature type="compositionally biased region" description="Low complexity" evidence="8">
    <location>
        <begin position="732"/>
        <end position="741"/>
    </location>
</feature>